<evidence type="ECO:0000256" key="1">
    <source>
        <dbReference type="SAM" id="MobiDB-lite"/>
    </source>
</evidence>
<evidence type="ECO:0000313" key="3">
    <source>
        <dbReference type="Proteomes" id="UP000037069"/>
    </source>
</evidence>
<dbReference type="AlphaFoldDB" id="A0A0L0C2S3"/>
<protein>
    <submittedName>
        <fullName evidence="2">Uncharacterized protein</fullName>
    </submittedName>
</protein>
<gene>
    <name evidence="2" type="ORF">FF38_01340</name>
</gene>
<dbReference type="EMBL" id="JRES01000973">
    <property type="protein sequence ID" value="KNC26653.1"/>
    <property type="molecule type" value="Genomic_DNA"/>
</dbReference>
<dbReference type="Proteomes" id="UP000037069">
    <property type="component" value="Unassembled WGS sequence"/>
</dbReference>
<organism evidence="2 3">
    <name type="scientific">Lucilia cuprina</name>
    <name type="common">Green bottle fly</name>
    <name type="synonym">Australian sheep blowfly</name>
    <dbReference type="NCBI Taxonomy" id="7375"/>
    <lineage>
        <taxon>Eukaryota</taxon>
        <taxon>Metazoa</taxon>
        <taxon>Ecdysozoa</taxon>
        <taxon>Arthropoda</taxon>
        <taxon>Hexapoda</taxon>
        <taxon>Insecta</taxon>
        <taxon>Pterygota</taxon>
        <taxon>Neoptera</taxon>
        <taxon>Endopterygota</taxon>
        <taxon>Diptera</taxon>
        <taxon>Brachycera</taxon>
        <taxon>Muscomorpha</taxon>
        <taxon>Oestroidea</taxon>
        <taxon>Calliphoridae</taxon>
        <taxon>Luciliinae</taxon>
        <taxon>Lucilia</taxon>
    </lineage>
</organism>
<name>A0A0L0C2S3_LUCCU</name>
<dbReference type="SUPFAM" id="SSF48670">
    <property type="entry name" value="Transducin (heterotrimeric G protein), gamma chain"/>
    <property type="match status" value="1"/>
</dbReference>
<dbReference type="InterPro" id="IPR036284">
    <property type="entry name" value="GGL_sf"/>
</dbReference>
<feature type="region of interest" description="Disordered" evidence="1">
    <location>
        <begin position="63"/>
        <end position="82"/>
    </location>
</feature>
<dbReference type="STRING" id="7375.A0A0L0C2S3"/>
<feature type="region of interest" description="Disordered" evidence="1">
    <location>
        <begin position="101"/>
        <end position="122"/>
    </location>
</feature>
<dbReference type="GO" id="GO:0007186">
    <property type="term" value="P:G protein-coupled receptor signaling pathway"/>
    <property type="evidence" value="ECO:0007669"/>
    <property type="project" value="InterPro"/>
</dbReference>
<dbReference type="Gene3D" id="4.10.260.10">
    <property type="entry name" value="Transducin (heterotrimeric G protein), gamma chain"/>
    <property type="match status" value="1"/>
</dbReference>
<comment type="caution">
    <text evidence="2">The sequence shown here is derived from an EMBL/GenBank/DDBJ whole genome shotgun (WGS) entry which is preliminary data.</text>
</comment>
<feature type="compositionally biased region" description="Low complexity" evidence="1">
    <location>
        <begin position="63"/>
        <end position="80"/>
    </location>
</feature>
<accession>A0A0L0C2S3</accession>
<sequence length="206" mass="25071">MLQMERQTYICPQHWAAMDPSALQNMDRDALKKQIENMKYQANMERWPLSKSIADYQYHQQFNTNTNHSNHNNNNYTGNSRQLDSHKDFLGDYIYNSSLDPTDKSDINSRSNSPVENHEESHKSPLFHCHTEFYKNNNYYFYNYNLNYHDLQEEPSRTNKFLTKLKRRTQREILQRPILQHLLVLMIWLQAKFWQIYYEIIMRVKH</sequence>
<reference evidence="2 3" key="1">
    <citation type="journal article" date="2015" name="Nat. Commun.">
        <title>Lucilia cuprina genome unlocks parasitic fly biology to underpin future interventions.</title>
        <authorList>
            <person name="Anstead C.A."/>
            <person name="Korhonen P.K."/>
            <person name="Young N.D."/>
            <person name="Hall R.S."/>
            <person name="Jex A.R."/>
            <person name="Murali S.C."/>
            <person name="Hughes D.S."/>
            <person name="Lee S.F."/>
            <person name="Perry T."/>
            <person name="Stroehlein A.J."/>
            <person name="Ansell B.R."/>
            <person name="Breugelmans B."/>
            <person name="Hofmann A."/>
            <person name="Qu J."/>
            <person name="Dugan S."/>
            <person name="Lee S.L."/>
            <person name="Chao H."/>
            <person name="Dinh H."/>
            <person name="Han Y."/>
            <person name="Doddapaneni H.V."/>
            <person name="Worley K.C."/>
            <person name="Muzny D.M."/>
            <person name="Ioannidis P."/>
            <person name="Waterhouse R.M."/>
            <person name="Zdobnov E.M."/>
            <person name="James P.J."/>
            <person name="Bagnall N.H."/>
            <person name="Kotze A.C."/>
            <person name="Gibbs R.A."/>
            <person name="Richards S."/>
            <person name="Batterham P."/>
            <person name="Gasser R.B."/>
        </authorList>
    </citation>
    <scope>NUCLEOTIDE SEQUENCE [LARGE SCALE GENOMIC DNA]</scope>
    <source>
        <strain evidence="2 3">LS</strain>
        <tissue evidence="2">Full body</tissue>
    </source>
</reference>
<evidence type="ECO:0000313" key="2">
    <source>
        <dbReference type="EMBL" id="KNC26653.1"/>
    </source>
</evidence>
<keyword evidence="3" id="KW-1185">Reference proteome</keyword>
<proteinExistence type="predicted"/>